<sequence>MSPSRRPKSIKVHVPRHNTQRIGPALTAEVEATAREQGIRTDIRQPPNEATSTLALAIENASDWNSLLSTARAERGPQWDVGTQQFQVDAGSELYYDPSPLLEYQKDGQEEASNSNQVDAMSGGPTTPLPPQRQQQNMGNQYPMNGIGVSPGMHPSSRLGMSGQMGGNYPGQFGAVPPNQFYGNDRQSPMVTRGMSMDNMGITPDVRRRV</sequence>
<reference evidence="1" key="2">
    <citation type="journal article" date="2022" name="New Phytol.">
        <title>Evolutionary transition to the ectomycorrhizal habit in the genomes of a hyperdiverse lineage of mushroom-forming fungi.</title>
        <authorList>
            <person name="Looney B."/>
            <person name="Miyauchi S."/>
            <person name="Morin E."/>
            <person name="Drula E."/>
            <person name="Courty P.E."/>
            <person name="Kohler A."/>
            <person name="Kuo A."/>
            <person name="LaButti K."/>
            <person name="Pangilinan J."/>
            <person name="Lipzen A."/>
            <person name="Riley R."/>
            <person name="Andreopoulos W."/>
            <person name="He G."/>
            <person name="Johnson J."/>
            <person name="Nolan M."/>
            <person name="Tritt A."/>
            <person name="Barry K.W."/>
            <person name="Grigoriev I.V."/>
            <person name="Nagy L.G."/>
            <person name="Hibbett D."/>
            <person name="Henrissat B."/>
            <person name="Matheny P.B."/>
            <person name="Labbe J."/>
            <person name="Martin F.M."/>
        </authorList>
    </citation>
    <scope>NUCLEOTIDE SEQUENCE</scope>
    <source>
        <strain evidence="1">HHB10654</strain>
    </source>
</reference>
<protein>
    <submittedName>
        <fullName evidence="1">Uncharacterized protein</fullName>
    </submittedName>
</protein>
<keyword evidence="2" id="KW-1185">Reference proteome</keyword>
<gene>
    <name evidence="1" type="ORF">BV25DRAFT_1830369</name>
</gene>
<proteinExistence type="predicted"/>
<accession>A0ACB8SQK0</accession>
<dbReference type="EMBL" id="MU277238">
    <property type="protein sequence ID" value="KAI0058196.1"/>
    <property type="molecule type" value="Genomic_DNA"/>
</dbReference>
<comment type="caution">
    <text evidence="1">The sequence shown here is derived from an EMBL/GenBank/DDBJ whole genome shotgun (WGS) entry which is preliminary data.</text>
</comment>
<evidence type="ECO:0000313" key="1">
    <source>
        <dbReference type="EMBL" id="KAI0058196.1"/>
    </source>
</evidence>
<organism evidence="1 2">
    <name type="scientific">Artomyces pyxidatus</name>
    <dbReference type="NCBI Taxonomy" id="48021"/>
    <lineage>
        <taxon>Eukaryota</taxon>
        <taxon>Fungi</taxon>
        <taxon>Dikarya</taxon>
        <taxon>Basidiomycota</taxon>
        <taxon>Agaricomycotina</taxon>
        <taxon>Agaricomycetes</taxon>
        <taxon>Russulales</taxon>
        <taxon>Auriscalpiaceae</taxon>
        <taxon>Artomyces</taxon>
    </lineage>
</organism>
<reference evidence="1" key="1">
    <citation type="submission" date="2021-03" db="EMBL/GenBank/DDBJ databases">
        <authorList>
            <consortium name="DOE Joint Genome Institute"/>
            <person name="Ahrendt S."/>
            <person name="Looney B.P."/>
            <person name="Miyauchi S."/>
            <person name="Morin E."/>
            <person name="Drula E."/>
            <person name="Courty P.E."/>
            <person name="Chicoki N."/>
            <person name="Fauchery L."/>
            <person name="Kohler A."/>
            <person name="Kuo A."/>
            <person name="Labutti K."/>
            <person name="Pangilinan J."/>
            <person name="Lipzen A."/>
            <person name="Riley R."/>
            <person name="Andreopoulos W."/>
            <person name="He G."/>
            <person name="Johnson J."/>
            <person name="Barry K.W."/>
            <person name="Grigoriev I.V."/>
            <person name="Nagy L."/>
            <person name="Hibbett D."/>
            <person name="Henrissat B."/>
            <person name="Matheny P.B."/>
            <person name="Labbe J."/>
            <person name="Martin F."/>
        </authorList>
    </citation>
    <scope>NUCLEOTIDE SEQUENCE</scope>
    <source>
        <strain evidence="1">HHB10654</strain>
    </source>
</reference>
<evidence type="ECO:0000313" key="2">
    <source>
        <dbReference type="Proteomes" id="UP000814140"/>
    </source>
</evidence>
<dbReference type="Proteomes" id="UP000814140">
    <property type="component" value="Unassembled WGS sequence"/>
</dbReference>
<name>A0ACB8SQK0_9AGAM</name>